<evidence type="ECO:0000256" key="7">
    <source>
        <dbReference type="SAM" id="MobiDB-lite"/>
    </source>
</evidence>
<evidence type="ECO:0000256" key="4">
    <source>
        <dbReference type="ARBA" id="ARBA00022962"/>
    </source>
</evidence>
<dbReference type="PROSITE" id="PS51130">
    <property type="entry name" value="PDXT_SNO_2"/>
    <property type="match status" value="1"/>
</dbReference>
<evidence type="ECO:0000256" key="2">
    <source>
        <dbReference type="ARBA" id="ARBA00012918"/>
    </source>
</evidence>
<dbReference type="GO" id="GO:0042823">
    <property type="term" value="P:pyridoxal phosphate biosynthetic process"/>
    <property type="evidence" value="ECO:0007669"/>
    <property type="project" value="InterPro"/>
</dbReference>
<dbReference type="GO" id="GO:0016829">
    <property type="term" value="F:lyase activity"/>
    <property type="evidence" value="ECO:0007669"/>
    <property type="project" value="UniProtKB-KW"/>
</dbReference>
<dbReference type="AlphaFoldDB" id="A0AAN6JHA3"/>
<evidence type="ECO:0000256" key="5">
    <source>
        <dbReference type="ARBA" id="ARBA00023239"/>
    </source>
</evidence>
<dbReference type="EC" id="3.5.1.2" evidence="2"/>
<comment type="similarity">
    <text evidence="1">Belongs to the glutaminase PdxT/SNO family.</text>
</comment>
<name>A0AAN6JHA3_9BASI</name>
<reference evidence="8" key="1">
    <citation type="journal article" date="2023" name="PhytoFront">
        <title>Draft Genome Resources of Seven Strains of Tilletia horrida, Causal Agent of Kernel Smut of Rice.</title>
        <authorList>
            <person name="Khanal S."/>
            <person name="Antony Babu S."/>
            <person name="Zhou X.G."/>
        </authorList>
    </citation>
    <scope>NUCLEOTIDE SEQUENCE</scope>
    <source>
        <strain evidence="8">TX3</strain>
    </source>
</reference>
<comment type="caution">
    <text evidence="8">The sequence shown here is derived from an EMBL/GenBank/DDBJ whole genome shotgun (WGS) entry which is preliminary data.</text>
</comment>
<dbReference type="NCBIfam" id="TIGR03800">
    <property type="entry name" value="PLP_synth_Pdx2"/>
    <property type="match status" value="1"/>
</dbReference>
<dbReference type="SUPFAM" id="SSF52317">
    <property type="entry name" value="Class I glutamine amidotransferase-like"/>
    <property type="match status" value="2"/>
</dbReference>
<evidence type="ECO:0000313" key="8">
    <source>
        <dbReference type="EMBL" id="KAK0520396.1"/>
    </source>
</evidence>
<evidence type="ECO:0000256" key="3">
    <source>
        <dbReference type="ARBA" id="ARBA00022801"/>
    </source>
</evidence>
<dbReference type="EMBL" id="JAPDMQ010000801">
    <property type="protein sequence ID" value="KAK0520396.1"/>
    <property type="molecule type" value="Genomic_DNA"/>
</dbReference>
<dbReference type="InterPro" id="IPR002161">
    <property type="entry name" value="PdxT/SNO"/>
</dbReference>
<dbReference type="Gene3D" id="3.40.50.880">
    <property type="match status" value="2"/>
</dbReference>
<dbReference type="PANTHER" id="PTHR31559">
    <property type="entry name" value="PYRIDOXAL 5'-PHOSPHATE SYNTHASE SUBUNIT SNO"/>
    <property type="match status" value="1"/>
</dbReference>
<dbReference type="PROSITE" id="PS01236">
    <property type="entry name" value="PDXT_SNO_1"/>
    <property type="match status" value="1"/>
</dbReference>
<keyword evidence="3" id="KW-0378">Hydrolase</keyword>
<accession>A0AAN6JHA3</accession>
<keyword evidence="9" id="KW-1185">Reference proteome</keyword>
<dbReference type="GO" id="GO:1903600">
    <property type="term" value="C:glutaminase complex"/>
    <property type="evidence" value="ECO:0007669"/>
    <property type="project" value="TreeGrafter"/>
</dbReference>
<gene>
    <name evidence="8" type="primary">SNO1</name>
    <name evidence="8" type="ORF">OC842_007116</name>
</gene>
<evidence type="ECO:0000256" key="6">
    <source>
        <dbReference type="ARBA" id="ARBA00049534"/>
    </source>
</evidence>
<dbReference type="Pfam" id="PF01174">
    <property type="entry name" value="SNO"/>
    <property type="match status" value="2"/>
</dbReference>
<dbReference type="GO" id="GO:0008614">
    <property type="term" value="P:pyridoxine metabolic process"/>
    <property type="evidence" value="ECO:0007669"/>
    <property type="project" value="TreeGrafter"/>
</dbReference>
<feature type="region of interest" description="Disordered" evidence="7">
    <location>
        <begin position="167"/>
        <end position="186"/>
    </location>
</feature>
<dbReference type="InterPro" id="IPR029062">
    <property type="entry name" value="Class_I_gatase-like"/>
</dbReference>
<protein>
    <recommendedName>
        <fullName evidence="2">glutaminase</fullName>
        <ecNumber evidence="2">3.5.1.2</ecNumber>
    </recommendedName>
</protein>
<keyword evidence="4" id="KW-0315">Glutamine amidotransferase</keyword>
<proteinExistence type="inferred from homology"/>
<dbReference type="GO" id="GO:0005829">
    <property type="term" value="C:cytosol"/>
    <property type="evidence" value="ECO:0007669"/>
    <property type="project" value="TreeGrafter"/>
</dbReference>
<evidence type="ECO:0000256" key="1">
    <source>
        <dbReference type="ARBA" id="ARBA00008345"/>
    </source>
</evidence>
<dbReference type="GO" id="GO:0004359">
    <property type="term" value="F:glutaminase activity"/>
    <property type="evidence" value="ECO:0007669"/>
    <property type="project" value="UniProtKB-EC"/>
</dbReference>
<comment type="catalytic activity">
    <reaction evidence="6">
        <text>L-glutamine + H2O = L-glutamate + NH4(+)</text>
        <dbReference type="Rhea" id="RHEA:15889"/>
        <dbReference type="ChEBI" id="CHEBI:15377"/>
        <dbReference type="ChEBI" id="CHEBI:28938"/>
        <dbReference type="ChEBI" id="CHEBI:29985"/>
        <dbReference type="ChEBI" id="CHEBI:58359"/>
        <dbReference type="EC" id="3.5.1.2"/>
    </reaction>
</comment>
<keyword evidence="5 8" id="KW-0456">Lyase</keyword>
<sequence length="378" mass="38892">MTVTVGVLALQGAFREHASHINRLASSSSSSSTAAPLDVHAILVRTPTELATCDALIIPGGESTAIALSAQRGGLMEPLRAWVAAGRPTWGTCAGMIMLSNQAIGAKRGGQSLIGGVDIRVGRNGFGSQVDSFEAHLDVPALGPEPFPGVFIRAPVIDSLLLLPNDAGSSSSKHPRSPSSELPGINGAAVPVPASLSDVPPQPLGSSALLASAAAASTLTPSSSANGRRPGAEVVPLIVYAEPPSTPIFEASQAHAELRAGTSAGDSAGAVTLTTRPPLEIIATIPFSPTMPPKENVEIPQSSASPLASDLVKGPLLDAAAAAPYSSAAQLRNPEKRPESDSQIVALRQGRILVTSFHPELTVDSRFHEYFVRHVVLQ</sequence>
<dbReference type="PANTHER" id="PTHR31559:SF0">
    <property type="entry name" value="PYRIDOXAL 5'-PHOSPHATE SYNTHASE SUBUNIT SNO1-RELATED"/>
    <property type="match status" value="1"/>
</dbReference>
<feature type="compositionally biased region" description="Low complexity" evidence="7">
    <location>
        <begin position="169"/>
        <end position="180"/>
    </location>
</feature>
<evidence type="ECO:0000313" key="9">
    <source>
        <dbReference type="Proteomes" id="UP001176521"/>
    </source>
</evidence>
<organism evidence="8 9">
    <name type="scientific">Tilletia horrida</name>
    <dbReference type="NCBI Taxonomy" id="155126"/>
    <lineage>
        <taxon>Eukaryota</taxon>
        <taxon>Fungi</taxon>
        <taxon>Dikarya</taxon>
        <taxon>Basidiomycota</taxon>
        <taxon>Ustilaginomycotina</taxon>
        <taxon>Exobasidiomycetes</taxon>
        <taxon>Tilletiales</taxon>
        <taxon>Tilletiaceae</taxon>
        <taxon>Tilletia</taxon>
    </lineage>
</organism>
<dbReference type="InterPro" id="IPR021196">
    <property type="entry name" value="PdxT/SNO_CS"/>
</dbReference>
<dbReference type="Proteomes" id="UP001176521">
    <property type="component" value="Unassembled WGS sequence"/>
</dbReference>